<gene>
    <name evidence="1" type="ORF">CR513_19052</name>
</gene>
<feature type="non-terminal residue" evidence="1">
    <location>
        <position position="1"/>
    </location>
</feature>
<proteinExistence type="predicted"/>
<dbReference type="EMBL" id="QJKJ01003511">
    <property type="protein sequence ID" value="RDX98086.1"/>
    <property type="molecule type" value="Genomic_DNA"/>
</dbReference>
<organism evidence="1 2">
    <name type="scientific">Mucuna pruriens</name>
    <name type="common">Velvet bean</name>
    <name type="synonym">Dolichos pruriens</name>
    <dbReference type="NCBI Taxonomy" id="157652"/>
    <lineage>
        <taxon>Eukaryota</taxon>
        <taxon>Viridiplantae</taxon>
        <taxon>Streptophyta</taxon>
        <taxon>Embryophyta</taxon>
        <taxon>Tracheophyta</taxon>
        <taxon>Spermatophyta</taxon>
        <taxon>Magnoliopsida</taxon>
        <taxon>eudicotyledons</taxon>
        <taxon>Gunneridae</taxon>
        <taxon>Pentapetalae</taxon>
        <taxon>rosids</taxon>
        <taxon>fabids</taxon>
        <taxon>Fabales</taxon>
        <taxon>Fabaceae</taxon>
        <taxon>Papilionoideae</taxon>
        <taxon>50 kb inversion clade</taxon>
        <taxon>NPAAA clade</taxon>
        <taxon>indigoferoid/millettioid clade</taxon>
        <taxon>Phaseoleae</taxon>
        <taxon>Mucuna</taxon>
    </lineage>
</organism>
<sequence length="76" mass="9040">MSRPKEAKIERRPKSFRPKRQLSRLTYMYKRMGRPSRLRKTKSKPKPSLSQTFKARIVFHSDPILELNEEPSPNSI</sequence>
<accession>A0A371H5X3</accession>
<reference evidence="1" key="1">
    <citation type="submission" date="2018-05" db="EMBL/GenBank/DDBJ databases">
        <title>Draft genome of Mucuna pruriens seed.</title>
        <authorList>
            <person name="Nnadi N.E."/>
            <person name="Vos R."/>
            <person name="Hasami M.H."/>
            <person name="Devisetty U.K."/>
            <person name="Aguiy J.C."/>
        </authorList>
    </citation>
    <scope>NUCLEOTIDE SEQUENCE [LARGE SCALE GENOMIC DNA]</scope>
    <source>
        <strain evidence="1">JCA_2017</strain>
    </source>
</reference>
<evidence type="ECO:0000313" key="1">
    <source>
        <dbReference type="EMBL" id="RDX98086.1"/>
    </source>
</evidence>
<name>A0A371H5X3_MUCPR</name>
<evidence type="ECO:0000313" key="2">
    <source>
        <dbReference type="Proteomes" id="UP000257109"/>
    </source>
</evidence>
<dbReference type="Proteomes" id="UP000257109">
    <property type="component" value="Unassembled WGS sequence"/>
</dbReference>
<keyword evidence="2" id="KW-1185">Reference proteome</keyword>
<comment type="caution">
    <text evidence="1">The sequence shown here is derived from an EMBL/GenBank/DDBJ whole genome shotgun (WGS) entry which is preliminary data.</text>
</comment>
<protein>
    <submittedName>
        <fullName evidence="1">Uncharacterized protein</fullName>
    </submittedName>
</protein>
<dbReference type="AlphaFoldDB" id="A0A371H5X3"/>